<feature type="transmembrane region" description="Helical" evidence="1">
    <location>
        <begin position="40"/>
        <end position="63"/>
    </location>
</feature>
<evidence type="ECO:0000313" key="3">
    <source>
        <dbReference type="Proteomes" id="UP000593564"/>
    </source>
</evidence>
<gene>
    <name evidence="2" type="ORF">HYC85_000350</name>
</gene>
<dbReference type="Proteomes" id="UP000593564">
    <property type="component" value="Unassembled WGS sequence"/>
</dbReference>
<keyword evidence="1" id="KW-1133">Transmembrane helix</keyword>
<reference evidence="2 3" key="2">
    <citation type="submission" date="2020-07" db="EMBL/GenBank/DDBJ databases">
        <title>Genome assembly of wild tea tree DASZ reveals pedigree and selection history of tea varieties.</title>
        <authorList>
            <person name="Zhang W."/>
        </authorList>
    </citation>
    <scope>NUCLEOTIDE SEQUENCE [LARGE SCALE GENOMIC DNA]</scope>
    <source>
        <strain evidence="3">cv. G240</strain>
        <tissue evidence="2">Leaf</tissue>
    </source>
</reference>
<evidence type="ECO:0000313" key="2">
    <source>
        <dbReference type="EMBL" id="KAF5959141.1"/>
    </source>
</evidence>
<evidence type="ECO:0008006" key="4">
    <source>
        <dbReference type="Google" id="ProtNLM"/>
    </source>
</evidence>
<organism evidence="2 3">
    <name type="scientific">Camellia sinensis</name>
    <name type="common">Tea plant</name>
    <name type="synonym">Thea sinensis</name>
    <dbReference type="NCBI Taxonomy" id="4442"/>
    <lineage>
        <taxon>Eukaryota</taxon>
        <taxon>Viridiplantae</taxon>
        <taxon>Streptophyta</taxon>
        <taxon>Embryophyta</taxon>
        <taxon>Tracheophyta</taxon>
        <taxon>Spermatophyta</taxon>
        <taxon>Magnoliopsida</taxon>
        <taxon>eudicotyledons</taxon>
        <taxon>Gunneridae</taxon>
        <taxon>Pentapetalae</taxon>
        <taxon>asterids</taxon>
        <taxon>Ericales</taxon>
        <taxon>Theaceae</taxon>
        <taxon>Camellia</taxon>
    </lineage>
</organism>
<proteinExistence type="predicted"/>
<reference evidence="3" key="1">
    <citation type="journal article" date="2020" name="Nat. Commun.">
        <title>Genome assembly of wild tea tree DASZ reveals pedigree and selection history of tea varieties.</title>
        <authorList>
            <person name="Zhang W."/>
            <person name="Zhang Y."/>
            <person name="Qiu H."/>
            <person name="Guo Y."/>
            <person name="Wan H."/>
            <person name="Zhang X."/>
            <person name="Scossa F."/>
            <person name="Alseekh S."/>
            <person name="Zhang Q."/>
            <person name="Wang P."/>
            <person name="Xu L."/>
            <person name="Schmidt M.H."/>
            <person name="Jia X."/>
            <person name="Li D."/>
            <person name="Zhu A."/>
            <person name="Guo F."/>
            <person name="Chen W."/>
            <person name="Ni D."/>
            <person name="Usadel B."/>
            <person name="Fernie A.R."/>
            <person name="Wen W."/>
        </authorList>
    </citation>
    <scope>NUCLEOTIDE SEQUENCE [LARGE SCALE GENOMIC DNA]</scope>
    <source>
        <strain evidence="3">cv. G240</strain>
    </source>
</reference>
<sequence length="64" mass="7383">MESLKTESWGFNVARVESKSQESKRKLIAQSSNIGKKRNLLMINVVIFDVVLMMMVDVVLMMMF</sequence>
<comment type="caution">
    <text evidence="2">The sequence shown here is derived from an EMBL/GenBank/DDBJ whole genome shotgun (WGS) entry which is preliminary data.</text>
</comment>
<keyword evidence="1" id="KW-0812">Transmembrane</keyword>
<protein>
    <recommendedName>
        <fullName evidence="4">Transmembrane protein</fullName>
    </recommendedName>
</protein>
<accession>A0A7J7I3L3</accession>
<dbReference type="AlphaFoldDB" id="A0A7J7I3L3"/>
<keyword evidence="3" id="KW-1185">Reference proteome</keyword>
<keyword evidence="1" id="KW-0472">Membrane</keyword>
<evidence type="ECO:0000256" key="1">
    <source>
        <dbReference type="SAM" id="Phobius"/>
    </source>
</evidence>
<dbReference type="EMBL" id="JACBKZ010000001">
    <property type="protein sequence ID" value="KAF5959141.1"/>
    <property type="molecule type" value="Genomic_DNA"/>
</dbReference>
<name>A0A7J7I3L3_CAMSI</name>